<feature type="transmembrane region" description="Helical" evidence="5">
    <location>
        <begin position="178"/>
        <end position="196"/>
    </location>
</feature>
<feature type="transmembrane region" description="Helical" evidence="5">
    <location>
        <begin position="65"/>
        <end position="87"/>
    </location>
</feature>
<evidence type="ECO:0000313" key="7">
    <source>
        <dbReference type="EMBL" id="MCZ2723271.1"/>
    </source>
</evidence>
<keyword evidence="4 5" id="KW-0472">Membrane</keyword>
<dbReference type="InterPro" id="IPR000620">
    <property type="entry name" value="EamA_dom"/>
</dbReference>
<feature type="transmembrane region" description="Helical" evidence="5">
    <location>
        <begin position="147"/>
        <end position="166"/>
    </location>
</feature>
<reference evidence="7" key="1">
    <citation type="submission" date="2022-12" db="EMBL/GenBank/DDBJ databases">
        <title>Marinomonas 15G1-11 sp. nov, isolated from marine algae.</title>
        <authorList>
            <person name="Butt M."/>
            <person name="Choi D.G."/>
            <person name="Kim J.M."/>
            <person name="Lee J.K."/>
            <person name="Baek J.H."/>
            <person name="Jeon C.O."/>
        </authorList>
    </citation>
    <scope>NUCLEOTIDE SEQUENCE</scope>
    <source>
        <strain evidence="7">15G1-11</strain>
    </source>
</reference>
<gene>
    <name evidence="7" type="ORF">O1D97_17065</name>
</gene>
<evidence type="ECO:0000256" key="4">
    <source>
        <dbReference type="ARBA" id="ARBA00023136"/>
    </source>
</evidence>
<evidence type="ECO:0000256" key="3">
    <source>
        <dbReference type="ARBA" id="ARBA00022989"/>
    </source>
</evidence>
<dbReference type="SUPFAM" id="SSF103481">
    <property type="entry name" value="Multidrug resistance efflux transporter EmrE"/>
    <property type="match status" value="2"/>
</dbReference>
<keyword evidence="3 5" id="KW-1133">Transmembrane helix</keyword>
<dbReference type="InterPro" id="IPR037185">
    <property type="entry name" value="EmrE-like"/>
</dbReference>
<evidence type="ECO:0000313" key="8">
    <source>
        <dbReference type="Proteomes" id="UP001149719"/>
    </source>
</evidence>
<evidence type="ECO:0000256" key="1">
    <source>
        <dbReference type="ARBA" id="ARBA00004141"/>
    </source>
</evidence>
<name>A0ABT4JYH3_9GAMM</name>
<keyword evidence="8" id="KW-1185">Reference proteome</keyword>
<organism evidence="7 8">
    <name type="scientific">Marinomonas phaeophyticola</name>
    <dbReference type="NCBI Taxonomy" id="3004091"/>
    <lineage>
        <taxon>Bacteria</taxon>
        <taxon>Pseudomonadati</taxon>
        <taxon>Pseudomonadota</taxon>
        <taxon>Gammaproteobacteria</taxon>
        <taxon>Oceanospirillales</taxon>
        <taxon>Oceanospirillaceae</taxon>
        <taxon>Marinomonas</taxon>
    </lineage>
</organism>
<evidence type="ECO:0000259" key="6">
    <source>
        <dbReference type="Pfam" id="PF00892"/>
    </source>
</evidence>
<feature type="transmembrane region" description="Helical" evidence="5">
    <location>
        <begin position="35"/>
        <end position="53"/>
    </location>
</feature>
<accession>A0ABT4JYH3</accession>
<feature type="domain" description="EamA" evidence="6">
    <location>
        <begin position="148"/>
        <end position="278"/>
    </location>
</feature>
<protein>
    <submittedName>
        <fullName evidence="7">DMT family transporter</fullName>
    </submittedName>
</protein>
<feature type="transmembrane region" description="Helical" evidence="5">
    <location>
        <begin position="202"/>
        <end position="224"/>
    </location>
</feature>
<evidence type="ECO:0000256" key="5">
    <source>
        <dbReference type="SAM" id="Phobius"/>
    </source>
</evidence>
<dbReference type="Pfam" id="PF00892">
    <property type="entry name" value="EamA"/>
    <property type="match status" value="2"/>
</dbReference>
<keyword evidence="2 5" id="KW-0812">Transmembrane</keyword>
<feature type="transmembrane region" description="Helical" evidence="5">
    <location>
        <begin position="9"/>
        <end position="29"/>
    </location>
</feature>
<feature type="transmembrane region" description="Helical" evidence="5">
    <location>
        <begin position="236"/>
        <end position="256"/>
    </location>
</feature>
<feature type="domain" description="EamA" evidence="6">
    <location>
        <begin position="8"/>
        <end position="138"/>
    </location>
</feature>
<dbReference type="PANTHER" id="PTHR22911">
    <property type="entry name" value="ACYL-MALONYL CONDENSING ENZYME-RELATED"/>
    <property type="match status" value="1"/>
</dbReference>
<sequence length="284" mass="31633">MELALIKKGIYATIAYALIMSVTALAAKIVQQDVAVATLVFWQSILCLAILLPQQTGHWKWHPRSVWKVHFLRSIGGFSGFIFYYYALNHIPLVEASLLRTCAPLCVPFVVLLMHKTRIPLRRWFPLMIGFTGVVLIIQPTPSSINHWHFVGLLSAVGLAFSMVATRALSKSVRSQETIAIYFAVSALLSWLMVLLQGNSLYVPLPLFGWVGVVAMTLYVGMFLYTKAYTYAPASIVSPVSYIGVVFSGIWGWLLWGHIPNSIAFMGMLCIFISILFSARLSRG</sequence>
<proteinExistence type="predicted"/>
<dbReference type="EMBL" id="JAPUBN010000020">
    <property type="protein sequence ID" value="MCZ2723271.1"/>
    <property type="molecule type" value="Genomic_DNA"/>
</dbReference>
<dbReference type="Proteomes" id="UP001149719">
    <property type="component" value="Unassembled WGS sequence"/>
</dbReference>
<dbReference type="PANTHER" id="PTHR22911:SF6">
    <property type="entry name" value="SOLUTE CARRIER FAMILY 35 MEMBER G1"/>
    <property type="match status" value="1"/>
</dbReference>
<feature type="transmembrane region" description="Helical" evidence="5">
    <location>
        <begin position="262"/>
        <end position="281"/>
    </location>
</feature>
<evidence type="ECO:0000256" key="2">
    <source>
        <dbReference type="ARBA" id="ARBA00022692"/>
    </source>
</evidence>
<dbReference type="RefSeq" id="WP_269127361.1">
    <property type="nucleotide sequence ID" value="NZ_JAPUBN010000020.1"/>
</dbReference>
<comment type="caution">
    <text evidence="7">The sequence shown here is derived from an EMBL/GenBank/DDBJ whole genome shotgun (WGS) entry which is preliminary data.</text>
</comment>
<comment type="subcellular location">
    <subcellularLocation>
        <location evidence="1">Membrane</location>
        <topology evidence="1">Multi-pass membrane protein</topology>
    </subcellularLocation>
</comment>
<feature type="transmembrane region" description="Helical" evidence="5">
    <location>
        <begin position="124"/>
        <end position="141"/>
    </location>
</feature>